<dbReference type="Pfam" id="PF00646">
    <property type="entry name" value="F-box"/>
    <property type="match status" value="1"/>
</dbReference>
<evidence type="ECO:0000313" key="2">
    <source>
        <dbReference type="EMBL" id="CAF4683571.1"/>
    </source>
</evidence>
<protein>
    <recommendedName>
        <fullName evidence="1">F-box domain-containing protein</fullName>
    </recommendedName>
</protein>
<dbReference type="CDD" id="cd09917">
    <property type="entry name" value="F-box_SF"/>
    <property type="match status" value="1"/>
</dbReference>
<reference evidence="2" key="1">
    <citation type="submission" date="2021-02" db="EMBL/GenBank/DDBJ databases">
        <authorList>
            <person name="Nowell W R."/>
        </authorList>
    </citation>
    <scope>NUCLEOTIDE SEQUENCE</scope>
</reference>
<evidence type="ECO:0000259" key="1">
    <source>
        <dbReference type="Pfam" id="PF00646"/>
    </source>
</evidence>
<dbReference type="SUPFAM" id="SSF81383">
    <property type="entry name" value="F-box domain"/>
    <property type="match status" value="1"/>
</dbReference>
<dbReference type="Proteomes" id="UP000663848">
    <property type="component" value="Unassembled WGS sequence"/>
</dbReference>
<proteinExistence type="predicted"/>
<dbReference type="EMBL" id="CAJOBR010002463">
    <property type="protein sequence ID" value="CAF4683571.1"/>
    <property type="molecule type" value="Genomic_DNA"/>
</dbReference>
<gene>
    <name evidence="2" type="ORF">QYT958_LOCUS16769</name>
</gene>
<organism evidence="2 3">
    <name type="scientific">Rotaria socialis</name>
    <dbReference type="NCBI Taxonomy" id="392032"/>
    <lineage>
        <taxon>Eukaryota</taxon>
        <taxon>Metazoa</taxon>
        <taxon>Spiralia</taxon>
        <taxon>Gnathifera</taxon>
        <taxon>Rotifera</taxon>
        <taxon>Eurotatoria</taxon>
        <taxon>Bdelloidea</taxon>
        <taxon>Philodinida</taxon>
        <taxon>Philodinidae</taxon>
        <taxon>Rotaria</taxon>
    </lineage>
</organism>
<dbReference type="InterPro" id="IPR036047">
    <property type="entry name" value="F-box-like_dom_sf"/>
</dbReference>
<feature type="domain" description="F-box" evidence="1">
    <location>
        <begin position="22"/>
        <end position="58"/>
    </location>
</feature>
<accession>A0A821HCR1</accession>
<dbReference type="AlphaFoldDB" id="A0A821HCR1"/>
<comment type="caution">
    <text evidence="2">The sequence shown here is derived from an EMBL/GenBank/DDBJ whole genome shotgun (WGS) entry which is preliminary data.</text>
</comment>
<sequence length="101" mass="11856">MKADVLQDQSIPKDQFEYGVIELVHRIFDQLDAHTILYSIRCVCKRLHSIASICNRYELDFRFMSKSDLPVMAHIIDPKNIISLTLADGIRTRCQIRLFRF</sequence>
<evidence type="ECO:0000313" key="3">
    <source>
        <dbReference type="Proteomes" id="UP000663848"/>
    </source>
</evidence>
<dbReference type="InterPro" id="IPR001810">
    <property type="entry name" value="F-box_dom"/>
</dbReference>
<name>A0A821HCR1_9BILA</name>